<accession>A0ABR5TCR9</accession>
<evidence type="ECO:0000313" key="1">
    <source>
        <dbReference type="EMBL" id="KWZ42801.1"/>
    </source>
</evidence>
<keyword evidence="2" id="KW-1185">Reference proteome</keyword>
<reference evidence="1 2" key="1">
    <citation type="submission" date="2015-11" db="EMBL/GenBank/DDBJ databases">
        <authorList>
            <person name="Sahl J."/>
            <person name="Wagner D."/>
            <person name="Keim P."/>
        </authorList>
    </citation>
    <scope>NUCLEOTIDE SEQUENCE [LARGE SCALE GENOMIC DNA]</scope>
    <source>
        <strain evidence="1 2">BDU18</strain>
    </source>
</reference>
<organism evidence="1 2">
    <name type="scientific">Burkholderia savannae</name>
    <dbReference type="NCBI Taxonomy" id="1637837"/>
    <lineage>
        <taxon>Bacteria</taxon>
        <taxon>Pseudomonadati</taxon>
        <taxon>Pseudomonadota</taxon>
        <taxon>Betaproteobacteria</taxon>
        <taxon>Burkholderiales</taxon>
        <taxon>Burkholderiaceae</taxon>
        <taxon>Burkholderia</taxon>
        <taxon>pseudomallei group</taxon>
    </lineage>
</organism>
<dbReference type="RefSeq" id="WP_059584694.1">
    <property type="nucleotide sequence ID" value="NZ_CP013417.1"/>
</dbReference>
<protein>
    <submittedName>
        <fullName evidence="1">Uncharacterized protein</fullName>
    </submittedName>
</protein>
<name>A0ABR5TCR9_9BURK</name>
<proteinExistence type="predicted"/>
<dbReference type="Proteomes" id="UP000070255">
    <property type="component" value="Unassembled WGS sequence"/>
</dbReference>
<sequence>MTLEERLNNWARAMRSGSAHGDSLVASIYFPGTGGRTISATLDEADAQKIELACRRLMPQDRKVLQMHYVWRAHPAYICRRLGLKARPTSIFDLALTHAKRAIDEKLSEPKVEYVSMQAIIDKMKEAEKESVAQP</sequence>
<comment type="caution">
    <text evidence="1">The sequence shown here is derived from an EMBL/GenBank/DDBJ whole genome shotgun (WGS) entry which is preliminary data.</text>
</comment>
<evidence type="ECO:0000313" key="2">
    <source>
        <dbReference type="Proteomes" id="UP000070255"/>
    </source>
</evidence>
<dbReference type="EMBL" id="LNJQ01000001">
    <property type="protein sequence ID" value="KWZ42801.1"/>
    <property type="molecule type" value="Genomic_DNA"/>
</dbReference>
<gene>
    <name evidence="1" type="ORF">WS72_07960</name>
</gene>